<dbReference type="InterPro" id="IPR020420">
    <property type="entry name" value="Atypical_DUSP_subfamB"/>
</dbReference>
<dbReference type="PROSITE" id="PS50054">
    <property type="entry name" value="TYR_PHOSPHATASE_DUAL"/>
    <property type="match status" value="1"/>
</dbReference>
<evidence type="ECO:0000259" key="15">
    <source>
        <dbReference type="PROSITE" id="PS50054"/>
    </source>
</evidence>
<keyword evidence="10" id="KW-0472">Membrane</keyword>
<evidence type="ECO:0000259" key="16">
    <source>
        <dbReference type="PROSITE" id="PS50056"/>
    </source>
</evidence>
<dbReference type="PROSITE" id="PS00383">
    <property type="entry name" value="TYR_PHOSPHATASE_1"/>
    <property type="match status" value="1"/>
</dbReference>
<evidence type="ECO:0000256" key="2">
    <source>
        <dbReference type="ARBA" id="ARBA00004496"/>
    </source>
</evidence>
<keyword evidence="7" id="KW-0378">Hydrolase</keyword>
<dbReference type="Gene3D" id="3.90.190.10">
    <property type="entry name" value="Protein tyrosine phosphatase superfamily"/>
    <property type="match status" value="1"/>
</dbReference>
<dbReference type="InterPro" id="IPR000340">
    <property type="entry name" value="Dual-sp_phosphatase_cat-dom"/>
</dbReference>
<evidence type="ECO:0000256" key="14">
    <source>
        <dbReference type="SAM" id="MobiDB-lite"/>
    </source>
</evidence>
<comment type="similarity">
    <text evidence="4">Belongs to the protein-tyrosine phosphatase family. Non-receptor class dual specificity subfamily.</text>
</comment>
<dbReference type="InterPro" id="IPR020422">
    <property type="entry name" value="TYR_PHOSPHATASE_DUAL_dom"/>
</dbReference>
<dbReference type="InterPro" id="IPR029021">
    <property type="entry name" value="Prot-tyrosine_phosphatase-like"/>
</dbReference>
<dbReference type="EMBL" id="OY882879">
    <property type="protein sequence ID" value="CAK6450554.1"/>
    <property type="molecule type" value="Genomic_DNA"/>
</dbReference>
<comment type="catalytic activity">
    <reaction evidence="12">
        <text>O-phospho-L-seryl-[protein] + H2O = L-seryl-[protein] + phosphate</text>
        <dbReference type="Rhea" id="RHEA:20629"/>
        <dbReference type="Rhea" id="RHEA-COMP:9863"/>
        <dbReference type="Rhea" id="RHEA-COMP:11604"/>
        <dbReference type="ChEBI" id="CHEBI:15377"/>
        <dbReference type="ChEBI" id="CHEBI:29999"/>
        <dbReference type="ChEBI" id="CHEBI:43474"/>
        <dbReference type="ChEBI" id="CHEBI:83421"/>
        <dbReference type="EC" id="3.1.3.16"/>
    </reaction>
</comment>
<evidence type="ECO:0000256" key="3">
    <source>
        <dbReference type="ARBA" id="ARBA00004637"/>
    </source>
</evidence>
<dbReference type="Proteomes" id="UP001314169">
    <property type="component" value="Chromosome X"/>
</dbReference>
<evidence type="ECO:0000313" key="18">
    <source>
        <dbReference type="Proteomes" id="UP001314169"/>
    </source>
</evidence>
<evidence type="ECO:0008006" key="19">
    <source>
        <dbReference type="Google" id="ProtNLM"/>
    </source>
</evidence>
<dbReference type="InterPro" id="IPR016130">
    <property type="entry name" value="Tyr_Pase_AS"/>
</dbReference>
<dbReference type="InterPro" id="IPR000387">
    <property type="entry name" value="Tyr_Pase_dom"/>
</dbReference>
<feature type="region of interest" description="Disordered" evidence="14">
    <location>
        <begin position="1"/>
        <end position="20"/>
    </location>
</feature>
<protein>
    <recommendedName>
        <fullName evidence="19">Protein-tyrosine-phosphatase</fullName>
    </recommendedName>
</protein>
<proteinExistence type="inferred from homology"/>
<dbReference type="PANTHER" id="PTHR46495">
    <property type="entry name" value="DUAL SPECIFICITY PROTEIN PHOSPHATASE 21"/>
    <property type="match status" value="1"/>
</dbReference>
<evidence type="ECO:0000256" key="5">
    <source>
        <dbReference type="ARBA" id="ARBA00022490"/>
    </source>
</evidence>
<organism evidence="17 18">
    <name type="scientific">Pipistrellus nathusii</name>
    <name type="common">Nathusius' pipistrelle</name>
    <dbReference type="NCBI Taxonomy" id="59473"/>
    <lineage>
        <taxon>Eukaryota</taxon>
        <taxon>Metazoa</taxon>
        <taxon>Chordata</taxon>
        <taxon>Craniata</taxon>
        <taxon>Vertebrata</taxon>
        <taxon>Euteleostomi</taxon>
        <taxon>Mammalia</taxon>
        <taxon>Eutheria</taxon>
        <taxon>Laurasiatheria</taxon>
        <taxon>Chiroptera</taxon>
        <taxon>Yangochiroptera</taxon>
        <taxon>Vespertilionidae</taxon>
        <taxon>Pipistrellus</taxon>
    </lineage>
</organism>
<evidence type="ECO:0000256" key="1">
    <source>
        <dbReference type="ARBA" id="ARBA00004123"/>
    </source>
</evidence>
<sequence>MTTPPPPPPLPPSSPPPPLPRCPLPIEALSQPLRAHGLSQLTTSLYIGNAMAANNRQLLSTNQITTVVNISAQTNTFIEGIQYLKVPVADSPRARIGNFFDAIADYIHNVELRQGRTLVHCRAGISRSATVCIAFLMKYHSMSLIEAYTWIKACRPIIRPNIGFWDQLIRYEFKLFTKNTVQIIDTPLGKIPDAYQKEFQMMMST</sequence>
<evidence type="ECO:0000256" key="7">
    <source>
        <dbReference type="ARBA" id="ARBA00022801"/>
    </source>
</evidence>
<name>A0ABP0AK06_PIPNA</name>
<keyword evidence="11" id="KW-0539">Nucleus</keyword>
<evidence type="ECO:0000256" key="12">
    <source>
        <dbReference type="ARBA" id="ARBA00047761"/>
    </source>
</evidence>
<accession>A0ABP0AK06</accession>
<dbReference type="PRINTS" id="PR01910">
    <property type="entry name" value="ADSPHPHTASEB"/>
</dbReference>
<keyword evidence="8" id="KW-0904">Protein phosphatase</keyword>
<keyword evidence="6" id="KW-0999">Mitochondrion inner membrane</keyword>
<reference evidence="17" key="1">
    <citation type="submission" date="2023-12" db="EMBL/GenBank/DDBJ databases">
        <authorList>
            <person name="Brown T."/>
        </authorList>
    </citation>
    <scope>NUCLEOTIDE SEQUENCE</scope>
</reference>
<dbReference type="PANTHER" id="PTHR46495:SF1">
    <property type="entry name" value="DUAL SPECIFICITY PHOSPHATASE 21"/>
    <property type="match status" value="1"/>
</dbReference>
<comment type="subcellular location">
    <subcellularLocation>
        <location evidence="2">Cytoplasm</location>
    </subcellularLocation>
    <subcellularLocation>
        <location evidence="3">Mitochondrion inner membrane</location>
        <topology evidence="3">Peripheral membrane protein</topology>
    </subcellularLocation>
    <subcellularLocation>
        <location evidence="1">Nucleus</location>
    </subcellularLocation>
</comment>
<dbReference type="PRINTS" id="PR01908">
    <property type="entry name" value="ADSPHPHTASE"/>
</dbReference>
<evidence type="ECO:0000256" key="11">
    <source>
        <dbReference type="ARBA" id="ARBA00023242"/>
    </source>
</evidence>
<dbReference type="SMART" id="SM00195">
    <property type="entry name" value="DSPc"/>
    <property type="match status" value="1"/>
</dbReference>
<dbReference type="Pfam" id="PF00782">
    <property type="entry name" value="DSPc"/>
    <property type="match status" value="1"/>
</dbReference>
<evidence type="ECO:0000313" key="17">
    <source>
        <dbReference type="EMBL" id="CAK6450554.1"/>
    </source>
</evidence>
<feature type="domain" description="Tyrosine-protein phosphatase" evidence="15">
    <location>
        <begin position="37"/>
        <end position="177"/>
    </location>
</feature>
<dbReference type="PROSITE" id="PS50056">
    <property type="entry name" value="TYR_PHOSPHATASE_2"/>
    <property type="match status" value="1"/>
</dbReference>
<dbReference type="SUPFAM" id="SSF52799">
    <property type="entry name" value="(Phosphotyrosine protein) phosphatases II"/>
    <property type="match status" value="1"/>
</dbReference>
<keyword evidence="5" id="KW-0963">Cytoplasm</keyword>
<evidence type="ECO:0000256" key="10">
    <source>
        <dbReference type="ARBA" id="ARBA00023136"/>
    </source>
</evidence>
<evidence type="ECO:0000256" key="4">
    <source>
        <dbReference type="ARBA" id="ARBA00008601"/>
    </source>
</evidence>
<evidence type="ECO:0000256" key="8">
    <source>
        <dbReference type="ARBA" id="ARBA00022912"/>
    </source>
</evidence>
<gene>
    <name evidence="17" type="ORF">MPIPNATIZW_LOCUS18860</name>
</gene>
<evidence type="ECO:0000256" key="6">
    <source>
        <dbReference type="ARBA" id="ARBA00022792"/>
    </source>
</evidence>
<keyword evidence="18" id="KW-1185">Reference proteome</keyword>
<evidence type="ECO:0000256" key="9">
    <source>
        <dbReference type="ARBA" id="ARBA00023128"/>
    </source>
</evidence>
<comment type="catalytic activity">
    <reaction evidence="13">
        <text>O-phospho-L-threonyl-[protein] + H2O = L-threonyl-[protein] + phosphate</text>
        <dbReference type="Rhea" id="RHEA:47004"/>
        <dbReference type="Rhea" id="RHEA-COMP:11060"/>
        <dbReference type="Rhea" id="RHEA-COMP:11605"/>
        <dbReference type="ChEBI" id="CHEBI:15377"/>
        <dbReference type="ChEBI" id="CHEBI:30013"/>
        <dbReference type="ChEBI" id="CHEBI:43474"/>
        <dbReference type="ChEBI" id="CHEBI:61977"/>
        <dbReference type="EC" id="3.1.3.16"/>
    </reaction>
</comment>
<feature type="domain" description="Tyrosine specific protein phosphatases" evidence="16">
    <location>
        <begin position="97"/>
        <end position="156"/>
    </location>
</feature>
<keyword evidence="9" id="KW-0496">Mitochondrion</keyword>
<evidence type="ECO:0000256" key="13">
    <source>
        <dbReference type="ARBA" id="ARBA00048336"/>
    </source>
</evidence>